<dbReference type="AlphaFoldDB" id="A0AA42EH37"/>
<proteinExistence type="predicted"/>
<evidence type="ECO:0000313" key="1">
    <source>
        <dbReference type="EMBL" id="MDD2167346.1"/>
    </source>
</evidence>
<dbReference type="EMBL" id="JAODIR010000005">
    <property type="protein sequence ID" value="MDD2167346.1"/>
    <property type="molecule type" value="Genomic_DNA"/>
</dbReference>
<name>A0AA42EH37_GLAPU</name>
<comment type="caution">
    <text evidence="1">The sequence shown here is derived from an EMBL/GenBank/DDBJ whole genome shotgun (WGS) entry which is preliminary data.</text>
</comment>
<evidence type="ECO:0000313" key="2">
    <source>
        <dbReference type="Proteomes" id="UP001148834"/>
    </source>
</evidence>
<sequence>MANAARSQNITVVLDGSSTESGKVTGVILCHQVRALDLKERQAKYATKAEDYLIDEVIMKLVDLIDPQ</sequence>
<dbReference type="InterPro" id="IPR011067">
    <property type="entry name" value="Plasmid_toxin/cell-grow_inhib"/>
</dbReference>
<evidence type="ECO:0008006" key="3">
    <source>
        <dbReference type="Google" id="ProtNLM"/>
    </source>
</evidence>
<dbReference type="Gene3D" id="2.30.30.110">
    <property type="match status" value="1"/>
</dbReference>
<dbReference type="SUPFAM" id="SSF50118">
    <property type="entry name" value="Cell growth inhibitor/plasmid maintenance toxic component"/>
    <property type="match status" value="1"/>
</dbReference>
<dbReference type="GO" id="GO:0003677">
    <property type="term" value="F:DNA binding"/>
    <property type="evidence" value="ECO:0007669"/>
    <property type="project" value="InterPro"/>
</dbReference>
<organism evidence="1 2">
    <name type="scientific">Glaesserella parasuis</name>
    <name type="common">Haemophilus parasuis</name>
    <dbReference type="NCBI Taxonomy" id="738"/>
    <lineage>
        <taxon>Bacteria</taxon>
        <taxon>Pseudomonadati</taxon>
        <taxon>Pseudomonadota</taxon>
        <taxon>Gammaproteobacteria</taxon>
        <taxon>Pasteurellales</taxon>
        <taxon>Pasteurellaceae</taxon>
        <taxon>Glaesserella</taxon>
    </lineage>
</organism>
<reference evidence="1" key="1">
    <citation type="submission" date="2022-09" db="EMBL/GenBank/DDBJ databases">
        <title>Molecular characterization of Glaesserella parasuis strains circulating in commercial swine farms using whole-genome sequencing.</title>
        <authorList>
            <person name="Mugabi R."/>
            <person name="Clavijo M."/>
            <person name="Li G."/>
        </authorList>
    </citation>
    <scope>NUCLEOTIDE SEQUENCE</scope>
    <source>
        <strain evidence="1">0435-53</strain>
    </source>
</reference>
<gene>
    <name evidence="1" type="ORF">N5925_01745</name>
</gene>
<dbReference type="Pfam" id="PF02452">
    <property type="entry name" value="PemK_toxin"/>
    <property type="match status" value="1"/>
</dbReference>
<dbReference type="InterPro" id="IPR003477">
    <property type="entry name" value="PemK-like"/>
</dbReference>
<protein>
    <recommendedName>
        <fullName evidence="3">Growth inhibitor PemK</fullName>
    </recommendedName>
</protein>
<dbReference type="Proteomes" id="UP001148834">
    <property type="component" value="Unassembled WGS sequence"/>
</dbReference>
<accession>A0AA42EH37</accession>